<protein>
    <submittedName>
        <fullName evidence="6">GntR family transcriptional regulator</fullName>
    </submittedName>
</protein>
<dbReference type="GO" id="GO:0045892">
    <property type="term" value="P:negative regulation of DNA-templated transcription"/>
    <property type="evidence" value="ECO:0007669"/>
    <property type="project" value="TreeGrafter"/>
</dbReference>
<dbReference type="PRINTS" id="PR00035">
    <property type="entry name" value="HTHGNTR"/>
</dbReference>
<organism evidence="6 7">
    <name type="scientific">Micromonospora radicis</name>
    <dbReference type="NCBI Taxonomy" id="1894971"/>
    <lineage>
        <taxon>Bacteria</taxon>
        <taxon>Bacillati</taxon>
        <taxon>Actinomycetota</taxon>
        <taxon>Actinomycetes</taxon>
        <taxon>Micromonosporales</taxon>
        <taxon>Micromonosporaceae</taxon>
        <taxon>Micromonospora</taxon>
    </lineage>
</organism>
<dbReference type="Gene3D" id="1.10.10.10">
    <property type="entry name" value="Winged helix-like DNA-binding domain superfamily/Winged helix DNA-binding domain"/>
    <property type="match status" value="1"/>
</dbReference>
<evidence type="ECO:0000259" key="5">
    <source>
        <dbReference type="PROSITE" id="PS50949"/>
    </source>
</evidence>
<evidence type="ECO:0000256" key="1">
    <source>
        <dbReference type="ARBA" id="ARBA00023015"/>
    </source>
</evidence>
<evidence type="ECO:0000256" key="2">
    <source>
        <dbReference type="ARBA" id="ARBA00023125"/>
    </source>
</evidence>
<dbReference type="Proteomes" id="UP000283832">
    <property type="component" value="Unassembled WGS sequence"/>
</dbReference>
<dbReference type="PROSITE" id="PS50949">
    <property type="entry name" value="HTH_GNTR"/>
    <property type="match status" value="1"/>
</dbReference>
<keyword evidence="3" id="KW-0804">Transcription</keyword>
<dbReference type="InterPro" id="IPR036388">
    <property type="entry name" value="WH-like_DNA-bd_sf"/>
</dbReference>
<proteinExistence type="predicted"/>
<dbReference type="GO" id="GO:0003677">
    <property type="term" value="F:DNA binding"/>
    <property type="evidence" value="ECO:0007669"/>
    <property type="project" value="UniProtKB-KW"/>
</dbReference>
<dbReference type="PANTHER" id="PTHR44846">
    <property type="entry name" value="MANNOSYL-D-GLYCERATE TRANSPORT/METABOLISM SYSTEM REPRESSOR MNGR-RELATED"/>
    <property type="match status" value="1"/>
</dbReference>
<dbReference type="AlphaFoldDB" id="A0A418MZ92"/>
<dbReference type="SUPFAM" id="SSF64288">
    <property type="entry name" value="Chorismate lyase-like"/>
    <property type="match status" value="1"/>
</dbReference>
<sequence length="264" mass="28796">MSDPVTGPESPATGGRRGTRPKYRVIRDEIAGRIARGVYRSGQSLPAQRELCRDFGVTLMTLRQALQALSDEGLIVQQPGRGTYVTPPPASYRLSTLRSLTDELLSQGIDVTTEVLRVELRAAPQYVTAALRLDSDARVLRLHRLRLVDGTPLVHQVSWIAPPYARAVHDVDFSTTPLYEALAEVCGVSVAAATETIRPGVLSAALAPLLRRRPGTPIFLSDRLTLAVDQEPVVLDRAALLGDRLQIRADRVTSAMSLSWDLTS</sequence>
<evidence type="ECO:0000313" key="7">
    <source>
        <dbReference type="Proteomes" id="UP000283832"/>
    </source>
</evidence>
<dbReference type="Pfam" id="PF00392">
    <property type="entry name" value="GntR"/>
    <property type="match status" value="1"/>
</dbReference>
<dbReference type="EMBL" id="QXEC01000004">
    <property type="protein sequence ID" value="RIV40062.1"/>
    <property type="molecule type" value="Genomic_DNA"/>
</dbReference>
<name>A0A418MZ92_9ACTN</name>
<feature type="region of interest" description="Disordered" evidence="4">
    <location>
        <begin position="1"/>
        <end position="21"/>
    </location>
</feature>
<dbReference type="RefSeq" id="WP_119573870.1">
    <property type="nucleotide sequence ID" value="NZ_QXEC01000004.1"/>
</dbReference>
<dbReference type="InterPro" id="IPR000524">
    <property type="entry name" value="Tscrpt_reg_HTH_GntR"/>
</dbReference>
<dbReference type="SMART" id="SM00866">
    <property type="entry name" value="UTRA"/>
    <property type="match status" value="1"/>
</dbReference>
<dbReference type="GO" id="GO:0003700">
    <property type="term" value="F:DNA-binding transcription factor activity"/>
    <property type="evidence" value="ECO:0007669"/>
    <property type="project" value="InterPro"/>
</dbReference>
<reference evidence="6 7" key="1">
    <citation type="submission" date="2018-08" db="EMBL/GenBank/DDBJ databases">
        <title>Jishengella sp. nov., isolated from a root of Azadirachta indica A. Juss. var. siamensis Valenton.</title>
        <authorList>
            <person name="Kuncharoen N."/>
            <person name="Tanasupawat S."/>
            <person name="Kudo T."/>
            <person name="Ohkuma M."/>
        </authorList>
    </citation>
    <scope>NUCLEOTIDE SEQUENCE [LARGE SCALE GENOMIC DNA]</scope>
    <source>
        <strain evidence="6 7">AZ1-13</strain>
    </source>
</reference>
<dbReference type="OrthoDB" id="3579313at2"/>
<evidence type="ECO:0000256" key="4">
    <source>
        <dbReference type="SAM" id="MobiDB-lite"/>
    </source>
</evidence>
<accession>A0A418MZ92</accession>
<keyword evidence="2" id="KW-0238">DNA-binding</keyword>
<evidence type="ECO:0000256" key="3">
    <source>
        <dbReference type="ARBA" id="ARBA00023163"/>
    </source>
</evidence>
<dbReference type="Pfam" id="PF07702">
    <property type="entry name" value="UTRA"/>
    <property type="match status" value="1"/>
</dbReference>
<dbReference type="CDD" id="cd07377">
    <property type="entry name" value="WHTH_GntR"/>
    <property type="match status" value="1"/>
</dbReference>
<dbReference type="SMART" id="SM00345">
    <property type="entry name" value="HTH_GNTR"/>
    <property type="match status" value="1"/>
</dbReference>
<keyword evidence="1" id="KW-0805">Transcription regulation</keyword>
<evidence type="ECO:0000313" key="6">
    <source>
        <dbReference type="EMBL" id="RIV40062.1"/>
    </source>
</evidence>
<dbReference type="InterPro" id="IPR036390">
    <property type="entry name" value="WH_DNA-bd_sf"/>
</dbReference>
<dbReference type="InterPro" id="IPR028978">
    <property type="entry name" value="Chorismate_lyase_/UTRA_dom_sf"/>
</dbReference>
<comment type="caution">
    <text evidence="6">The sequence shown here is derived from an EMBL/GenBank/DDBJ whole genome shotgun (WGS) entry which is preliminary data.</text>
</comment>
<dbReference type="SUPFAM" id="SSF46785">
    <property type="entry name" value="Winged helix' DNA-binding domain"/>
    <property type="match status" value="1"/>
</dbReference>
<gene>
    <name evidence="6" type="ORF">D2L64_07010</name>
</gene>
<feature type="domain" description="HTH gntR-type" evidence="5">
    <location>
        <begin position="20"/>
        <end position="88"/>
    </location>
</feature>
<dbReference type="Gene3D" id="3.40.1410.10">
    <property type="entry name" value="Chorismate lyase-like"/>
    <property type="match status" value="1"/>
</dbReference>
<dbReference type="InterPro" id="IPR050679">
    <property type="entry name" value="Bact_HTH_transcr_reg"/>
</dbReference>
<dbReference type="InterPro" id="IPR011663">
    <property type="entry name" value="UTRA"/>
</dbReference>
<dbReference type="PANTHER" id="PTHR44846:SF1">
    <property type="entry name" value="MANNOSYL-D-GLYCERATE TRANSPORT_METABOLISM SYSTEM REPRESSOR MNGR-RELATED"/>
    <property type="match status" value="1"/>
</dbReference>
<keyword evidence="7" id="KW-1185">Reference proteome</keyword>